<proteinExistence type="predicted"/>
<dbReference type="PANTHER" id="PTHR43304:SF1">
    <property type="entry name" value="PAC DOMAIN-CONTAINING PROTEIN"/>
    <property type="match status" value="1"/>
</dbReference>
<dbReference type="InterPro" id="IPR007891">
    <property type="entry name" value="CHASE3"/>
</dbReference>
<evidence type="ECO:0000256" key="2">
    <source>
        <dbReference type="ARBA" id="ARBA00012438"/>
    </source>
</evidence>
<evidence type="ECO:0000256" key="5">
    <source>
        <dbReference type="ARBA" id="ARBA00022777"/>
    </source>
</evidence>
<dbReference type="SUPFAM" id="SSF47384">
    <property type="entry name" value="Homodimeric domain of signal transducing histidine kinase"/>
    <property type="match status" value="1"/>
</dbReference>
<dbReference type="CDD" id="cd00082">
    <property type="entry name" value="HisKA"/>
    <property type="match status" value="1"/>
</dbReference>
<dbReference type="EC" id="2.7.13.3" evidence="2"/>
<feature type="domain" description="Histidine kinase" evidence="7">
    <location>
        <begin position="255"/>
        <end position="485"/>
    </location>
</feature>
<keyword evidence="6" id="KW-1133">Transmembrane helix</keyword>
<protein>
    <recommendedName>
        <fullName evidence="2">histidine kinase</fullName>
        <ecNumber evidence="2">2.7.13.3</ecNumber>
    </recommendedName>
</protein>
<dbReference type="Pfam" id="PF02518">
    <property type="entry name" value="HATPase_c"/>
    <property type="match status" value="1"/>
</dbReference>
<keyword evidence="6" id="KW-0812">Transmembrane</keyword>
<dbReference type="SUPFAM" id="SSF55874">
    <property type="entry name" value="ATPase domain of HSP90 chaperone/DNA topoisomerase II/histidine kinase"/>
    <property type="match status" value="1"/>
</dbReference>
<dbReference type="GO" id="GO:0016301">
    <property type="term" value="F:kinase activity"/>
    <property type="evidence" value="ECO:0007669"/>
    <property type="project" value="UniProtKB-KW"/>
</dbReference>
<feature type="transmembrane region" description="Helical" evidence="6">
    <location>
        <begin position="25"/>
        <end position="48"/>
    </location>
</feature>
<dbReference type="Gene3D" id="1.10.287.130">
    <property type="match status" value="1"/>
</dbReference>
<keyword evidence="4" id="KW-0808">Transferase</keyword>
<dbReference type="InterPro" id="IPR003661">
    <property type="entry name" value="HisK_dim/P_dom"/>
</dbReference>
<dbReference type="Proteomes" id="UP000002875">
    <property type="component" value="Chromosome"/>
</dbReference>
<evidence type="ECO:0000313" key="8">
    <source>
        <dbReference type="EMBL" id="AFK02318.1"/>
    </source>
</evidence>
<gene>
    <name evidence="8" type="ordered locus">Emtol_1169</name>
</gene>
<dbReference type="InterPro" id="IPR036890">
    <property type="entry name" value="HATPase_C_sf"/>
</dbReference>
<keyword evidence="6" id="KW-0472">Membrane</keyword>
<dbReference type="InterPro" id="IPR052162">
    <property type="entry name" value="Sensor_kinase/Photoreceptor"/>
</dbReference>
<reference evidence="8 9" key="1">
    <citation type="submission" date="2011-07" db="EMBL/GenBank/DDBJ databases">
        <title>The complete genome of chromosome of Emticicia oligotrophica DSM 17448.</title>
        <authorList>
            <consortium name="US DOE Joint Genome Institute (JGI-PGF)"/>
            <person name="Lucas S."/>
            <person name="Han J."/>
            <person name="Lapidus A."/>
            <person name="Bruce D."/>
            <person name="Goodwin L."/>
            <person name="Pitluck S."/>
            <person name="Peters L."/>
            <person name="Kyrpides N."/>
            <person name="Mavromatis K."/>
            <person name="Ivanova N."/>
            <person name="Ovchinnikova G."/>
            <person name="Teshima H."/>
            <person name="Detter J.C."/>
            <person name="Tapia R."/>
            <person name="Han C."/>
            <person name="Land M."/>
            <person name="Hauser L."/>
            <person name="Markowitz V."/>
            <person name="Cheng J.-F."/>
            <person name="Hugenholtz P."/>
            <person name="Woyke T."/>
            <person name="Wu D."/>
            <person name="Tindall B."/>
            <person name="Pomrenke H."/>
            <person name="Brambilla E."/>
            <person name="Klenk H.-P."/>
            <person name="Eisen J.A."/>
        </authorList>
    </citation>
    <scope>NUCLEOTIDE SEQUENCE [LARGE SCALE GENOMIC DNA]</scope>
    <source>
        <strain evidence="8 9">DSM 17448</strain>
    </source>
</reference>
<dbReference type="InterPro" id="IPR003594">
    <property type="entry name" value="HATPase_dom"/>
</dbReference>
<dbReference type="InterPro" id="IPR036097">
    <property type="entry name" value="HisK_dim/P_sf"/>
</dbReference>
<dbReference type="Pfam" id="PF00512">
    <property type="entry name" value="HisKA"/>
    <property type="match status" value="1"/>
</dbReference>
<dbReference type="PANTHER" id="PTHR43304">
    <property type="entry name" value="PHYTOCHROME-LIKE PROTEIN CPH1"/>
    <property type="match status" value="1"/>
</dbReference>
<keyword evidence="3" id="KW-0597">Phosphoprotein</keyword>
<dbReference type="CDD" id="cd19410">
    <property type="entry name" value="HK9-like_sensor"/>
    <property type="match status" value="1"/>
</dbReference>
<sequence length="485" mass="56066">MKNFFYNLLGKIFPKSLSLFTLPKALISFVLSIIISITLLSILILVTYDNLQEMGKRTTDVAHTYQVRFKNKEVIKLLVDAETGQRGYLLTSNEDFLQPYQSSVAVLDSTIINLSSLLNDNKTQLSRIDSIRNLALLRLKAMDTNIQRIQKGQTIDTLKLYLGKYYMSKIRDLSEKIDKDEEEVLRNRSILQKNSDKQMSYYLLSLSGVALAFLGIFFRLLYIELKQRIAFQTALENKLAEVEHTNAELEQFAYITSHDLQEPLRKIRAFGERLYTRQNNELSEEAKNNIQKINQSAIRMQQLINDLLSFSRIANIKDYAFDDIDLNTILSDAKEDFSESILQKKAIIYNQNLPTVKGIRIQLVQLFNNLISNALKYSKSGINPIIEIRYRQVLGKDITQINVGEAQQEKVYHKITFMDNGIGFEEKYREKIFTIFQRLHNKNEYEGTGIGLAICRRILTNHNGYIVAEVKNDYVGAIFHVYLPY</sequence>
<evidence type="ECO:0000256" key="1">
    <source>
        <dbReference type="ARBA" id="ARBA00000085"/>
    </source>
</evidence>
<dbReference type="RefSeq" id="WP_015028018.1">
    <property type="nucleotide sequence ID" value="NC_018748.1"/>
</dbReference>
<dbReference type="PRINTS" id="PR00344">
    <property type="entry name" value="BCTRLSENSOR"/>
</dbReference>
<evidence type="ECO:0000313" key="9">
    <source>
        <dbReference type="Proteomes" id="UP000002875"/>
    </source>
</evidence>
<dbReference type="SMART" id="SM00388">
    <property type="entry name" value="HisKA"/>
    <property type="match status" value="1"/>
</dbReference>
<feature type="transmembrane region" description="Helical" evidence="6">
    <location>
        <begin position="201"/>
        <end position="222"/>
    </location>
</feature>
<dbReference type="PROSITE" id="PS50109">
    <property type="entry name" value="HIS_KIN"/>
    <property type="match status" value="1"/>
</dbReference>
<keyword evidence="9" id="KW-1185">Reference proteome</keyword>
<evidence type="ECO:0000256" key="4">
    <source>
        <dbReference type="ARBA" id="ARBA00022679"/>
    </source>
</evidence>
<name>A0ABM5MYY6_EMTOG</name>
<comment type="catalytic activity">
    <reaction evidence="1">
        <text>ATP + protein L-histidine = ADP + protein N-phospho-L-histidine.</text>
        <dbReference type="EC" id="2.7.13.3"/>
    </reaction>
</comment>
<keyword evidence="5 8" id="KW-0418">Kinase</keyword>
<dbReference type="SMART" id="SM00387">
    <property type="entry name" value="HATPase_c"/>
    <property type="match status" value="1"/>
</dbReference>
<dbReference type="Pfam" id="PF05227">
    <property type="entry name" value="CHASE3"/>
    <property type="match status" value="1"/>
</dbReference>
<dbReference type="Gene3D" id="3.30.565.10">
    <property type="entry name" value="Histidine kinase-like ATPase, C-terminal domain"/>
    <property type="match status" value="1"/>
</dbReference>
<dbReference type="EMBL" id="CP002961">
    <property type="protein sequence ID" value="AFK02318.1"/>
    <property type="molecule type" value="Genomic_DNA"/>
</dbReference>
<evidence type="ECO:0000256" key="6">
    <source>
        <dbReference type="SAM" id="Phobius"/>
    </source>
</evidence>
<dbReference type="InterPro" id="IPR004358">
    <property type="entry name" value="Sig_transdc_His_kin-like_C"/>
</dbReference>
<accession>A0ABM5MYY6</accession>
<evidence type="ECO:0000259" key="7">
    <source>
        <dbReference type="PROSITE" id="PS50109"/>
    </source>
</evidence>
<dbReference type="InterPro" id="IPR005467">
    <property type="entry name" value="His_kinase_dom"/>
</dbReference>
<evidence type="ECO:0000256" key="3">
    <source>
        <dbReference type="ARBA" id="ARBA00022553"/>
    </source>
</evidence>
<organism evidence="8 9">
    <name type="scientific">Emticicia oligotrophica (strain DSM 17448 / CIP 109782 / MTCC 6937 / GPTSA100-15)</name>
    <dbReference type="NCBI Taxonomy" id="929562"/>
    <lineage>
        <taxon>Bacteria</taxon>
        <taxon>Pseudomonadati</taxon>
        <taxon>Bacteroidota</taxon>
        <taxon>Cytophagia</taxon>
        <taxon>Cytophagales</taxon>
        <taxon>Leadbetterellaceae</taxon>
        <taxon>Emticicia</taxon>
    </lineage>
</organism>